<dbReference type="Pfam" id="PF11307">
    <property type="entry name" value="DUF3109"/>
    <property type="match status" value="1"/>
</dbReference>
<dbReference type="EMBL" id="LJOW01000068">
    <property type="protein sequence ID" value="OBQ43141.1"/>
    <property type="molecule type" value="Genomic_DNA"/>
</dbReference>
<evidence type="ECO:0000256" key="1">
    <source>
        <dbReference type="ARBA" id="ARBA00093770"/>
    </source>
</evidence>
<dbReference type="AlphaFoldDB" id="A0A1B7X176"/>
<evidence type="ECO:0000313" key="2">
    <source>
        <dbReference type="EMBL" id="OBQ43141.1"/>
    </source>
</evidence>
<accession>A0A1B7X176</accession>
<dbReference type="InterPro" id="IPR021458">
    <property type="entry name" value="Rv0495c"/>
</dbReference>
<proteinExistence type="inferred from homology"/>
<dbReference type="Proteomes" id="UP000092093">
    <property type="component" value="Unassembled WGS sequence"/>
</dbReference>
<organism evidence="2 3">
    <name type="scientific">Aphanizomenon flos-aquae WA102</name>
    <dbReference type="NCBI Taxonomy" id="1710896"/>
    <lineage>
        <taxon>Bacteria</taxon>
        <taxon>Bacillati</taxon>
        <taxon>Cyanobacteriota</taxon>
        <taxon>Cyanophyceae</taxon>
        <taxon>Nostocales</taxon>
        <taxon>Aphanizomenonaceae</taxon>
        <taxon>Aphanizomenon</taxon>
    </lineage>
</organism>
<reference evidence="2 3" key="1">
    <citation type="submission" date="2015-09" db="EMBL/GenBank/DDBJ databases">
        <title>Aphanizomenon flos-aquae WA102.</title>
        <authorList>
            <person name="Driscoll C."/>
        </authorList>
    </citation>
    <scope>NUCLEOTIDE SEQUENCE [LARGE SCALE GENOMIC DNA]</scope>
    <source>
        <strain evidence="2">WA102</strain>
    </source>
</reference>
<sequence>MSDTNNLEQQSNLTAFYQTEQICRDNLSHANFNIDSFQQNRQRCSLSSCHGMCCYNGVHVNKETAEVIERLVEEEADFFKGLGLDLPAKVIVDDEDYEDLTVEDKEWQGLFSIKKTAVKKRPIANIVNDYPSHFKNTSCVFLLDDSRCGLQELAKAKGLHPWYYKPFTCWLFPILIAPGENQPEILLPSLETEPWLMPEHNYYGFFAIVLCGKPSDCGQLGSSLLEEELNFLSKIVGRNFVQEIQDSLIRSGEKD</sequence>
<name>A0A1B7X176_APHFL</name>
<gene>
    <name evidence="2" type="ORF">AN484_14040</name>
</gene>
<evidence type="ECO:0000313" key="3">
    <source>
        <dbReference type="Proteomes" id="UP000092093"/>
    </source>
</evidence>
<comment type="similarity">
    <text evidence="1">Belongs to the Rv0495c family.</text>
</comment>
<comment type="caution">
    <text evidence="2">The sequence shown here is derived from an EMBL/GenBank/DDBJ whole genome shotgun (WGS) entry which is preliminary data.</text>
</comment>
<protein>
    <submittedName>
        <fullName evidence="2">Uncharacterized protein</fullName>
    </submittedName>
</protein>